<feature type="binding site" evidence="10">
    <location>
        <position position="295"/>
    </location>
    <ligand>
        <name>Zn(2+)</name>
        <dbReference type="ChEBI" id="CHEBI:29105"/>
        <label>2</label>
    </ligand>
</feature>
<evidence type="ECO:0000256" key="11">
    <source>
        <dbReference type="PROSITE-ProRule" id="PRU00146"/>
    </source>
</evidence>
<evidence type="ECO:0000256" key="1">
    <source>
        <dbReference type="ARBA" id="ARBA00004123"/>
    </source>
</evidence>
<feature type="binding site" evidence="10">
    <location>
        <position position="273"/>
    </location>
    <ligand>
        <name>Zn(2+)</name>
        <dbReference type="ChEBI" id="CHEBI:29105"/>
        <label>2</label>
    </ligand>
</feature>
<feature type="binding site" evidence="10">
    <location>
        <position position="282"/>
    </location>
    <ligand>
        <name>Zn(2+)</name>
        <dbReference type="ChEBI" id="CHEBI:29105"/>
        <label>1</label>
    </ligand>
</feature>
<dbReference type="SMART" id="SM00249">
    <property type="entry name" value="PHD"/>
    <property type="match status" value="1"/>
</dbReference>
<gene>
    <name evidence="14" type="ORF">NLJ89_g3697</name>
</gene>
<comment type="subcellular location">
    <subcellularLocation>
        <location evidence="1">Nucleus</location>
    </subcellularLocation>
</comment>
<dbReference type="PANTHER" id="PTHR10333">
    <property type="entry name" value="INHIBITOR OF GROWTH PROTEIN"/>
    <property type="match status" value="1"/>
</dbReference>
<keyword evidence="4 11" id="KW-0863">Zinc-finger</keyword>
<feature type="domain" description="PHD-type" evidence="13">
    <location>
        <begin position="251"/>
        <end position="301"/>
    </location>
</feature>
<dbReference type="InterPro" id="IPR011011">
    <property type="entry name" value="Znf_FYVE_PHD"/>
</dbReference>
<feature type="region of interest" description="Disordered" evidence="12">
    <location>
        <begin position="303"/>
        <end position="326"/>
    </location>
</feature>
<feature type="binding site" evidence="10">
    <location>
        <position position="267"/>
    </location>
    <ligand>
        <name>Zn(2+)</name>
        <dbReference type="ChEBI" id="CHEBI:29105"/>
        <label>2</label>
    </ligand>
</feature>
<evidence type="ECO:0000313" key="14">
    <source>
        <dbReference type="EMBL" id="KAJ3512142.1"/>
    </source>
</evidence>
<dbReference type="AlphaFoldDB" id="A0A9W8MYE0"/>
<feature type="binding site" evidence="10">
    <location>
        <position position="256"/>
    </location>
    <ligand>
        <name>Zn(2+)</name>
        <dbReference type="ChEBI" id="CHEBI:29105"/>
        <label>1</label>
    </ligand>
</feature>
<evidence type="ECO:0000256" key="7">
    <source>
        <dbReference type="ARBA" id="ARBA00023163"/>
    </source>
</evidence>
<feature type="binding site" evidence="10">
    <location>
        <position position="279"/>
    </location>
    <ligand>
        <name>Zn(2+)</name>
        <dbReference type="ChEBI" id="CHEBI:29105"/>
        <label>1</label>
    </ligand>
</feature>
<dbReference type="GO" id="GO:0000785">
    <property type="term" value="C:chromatin"/>
    <property type="evidence" value="ECO:0007669"/>
    <property type="project" value="UniProtKB-ARBA"/>
</dbReference>
<evidence type="ECO:0000256" key="12">
    <source>
        <dbReference type="SAM" id="MobiDB-lite"/>
    </source>
</evidence>
<dbReference type="GO" id="GO:0008270">
    <property type="term" value="F:zinc ion binding"/>
    <property type="evidence" value="ECO:0007669"/>
    <property type="project" value="UniProtKB-KW"/>
</dbReference>
<evidence type="ECO:0000256" key="4">
    <source>
        <dbReference type="ARBA" id="ARBA00022771"/>
    </source>
</evidence>
<dbReference type="GO" id="GO:0005634">
    <property type="term" value="C:nucleus"/>
    <property type="evidence" value="ECO:0007669"/>
    <property type="project" value="UniProtKB-SubCell"/>
</dbReference>
<feature type="region of interest" description="Disordered" evidence="12">
    <location>
        <begin position="1"/>
        <end position="38"/>
    </location>
</feature>
<comment type="similarity">
    <text evidence="2">Belongs to the ING family.</text>
</comment>
<evidence type="ECO:0000256" key="3">
    <source>
        <dbReference type="ARBA" id="ARBA00022723"/>
    </source>
</evidence>
<proteinExistence type="inferred from homology"/>
<evidence type="ECO:0000259" key="13">
    <source>
        <dbReference type="PROSITE" id="PS50016"/>
    </source>
</evidence>
<evidence type="ECO:0000256" key="8">
    <source>
        <dbReference type="ARBA" id="ARBA00023242"/>
    </source>
</evidence>
<dbReference type="InterPro" id="IPR028651">
    <property type="entry name" value="ING_fam"/>
</dbReference>
<feature type="compositionally biased region" description="Low complexity" evidence="12">
    <location>
        <begin position="11"/>
        <end position="27"/>
    </location>
</feature>
<keyword evidence="8" id="KW-0539">Nucleus</keyword>
<keyword evidence="5 10" id="KW-0862">Zinc</keyword>
<feature type="site" description="Histone H3K4me3 binding" evidence="9">
    <location>
        <position position="268"/>
    </location>
</feature>
<evidence type="ECO:0000256" key="9">
    <source>
        <dbReference type="PIRSR" id="PIRSR628651-50"/>
    </source>
</evidence>
<accession>A0A9W8MYE0</accession>
<protein>
    <recommendedName>
        <fullName evidence="13">PHD-type domain-containing protein</fullName>
    </recommendedName>
</protein>
<dbReference type="EMBL" id="JANKHO010000278">
    <property type="protein sequence ID" value="KAJ3512142.1"/>
    <property type="molecule type" value="Genomic_DNA"/>
</dbReference>
<dbReference type="InterPro" id="IPR019787">
    <property type="entry name" value="Znf_PHD-finger"/>
</dbReference>
<dbReference type="SUPFAM" id="SSF57903">
    <property type="entry name" value="FYVE/PHD zinc finger"/>
    <property type="match status" value="1"/>
</dbReference>
<feature type="binding site" evidence="10">
    <location>
        <position position="254"/>
    </location>
    <ligand>
        <name>Zn(2+)</name>
        <dbReference type="ChEBI" id="CHEBI:29105"/>
        <label>1</label>
    </ligand>
</feature>
<keyword evidence="6" id="KW-0805">Transcription regulation</keyword>
<evidence type="ECO:0000256" key="10">
    <source>
        <dbReference type="PIRSR" id="PIRSR628651-51"/>
    </source>
</evidence>
<dbReference type="Gene3D" id="3.30.40.10">
    <property type="entry name" value="Zinc/RING finger domain, C3HC4 (zinc finger)"/>
    <property type="match status" value="1"/>
</dbReference>
<comment type="caution">
    <text evidence="14">The sequence shown here is derived from an EMBL/GenBank/DDBJ whole genome shotgun (WGS) entry which is preliminary data.</text>
</comment>
<dbReference type="Gene3D" id="6.10.140.1740">
    <property type="match status" value="1"/>
</dbReference>
<sequence>MPMTTINARGSTPSTSTPSAESPSPRSGSPKAAGTPISIPDKITASYAEIQELAAEKCALAERLIEIIARTREKLDVDIAKVRLLQGEAPEVVAASSMTSSLASKPLGIIGAGPIGPHVALSGLGAPGSNPALAISESLRNALAMTPTAEVGGRGSVAGGVSSAPSPTPSTGYSNKRRRTATSTSIKISPAPSPSRRRSSSPAAVAAPTHTQQRSRLSRQIHPPPDDMDMDADADGDDEEADMEDEVEDERLYCFCQKQSYGDMIACDNEGGCPYEWFHLSCVGLKQPPAEKWFCSVCIKDHSVPSAAPAPAPTTTTTTTRKGRKK</sequence>
<keyword evidence="3 10" id="KW-0479">Metal-binding</keyword>
<dbReference type="InterPro" id="IPR013083">
    <property type="entry name" value="Znf_RING/FYVE/PHD"/>
</dbReference>
<feature type="site" description="Histone H3K4me3 binding" evidence="9">
    <location>
        <position position="264"/>
    </location>
</feature>
<keyword evidence="7" id="KW-0804">Transcription</keyword>
<feature type="site" description="Histone H3K4me3 binding" evidence="9">
    <location>
        <position position="277"/>
    </location>
</feature>
<name>A0A9W8MYE0_9AGAR</name>
<evidence type="ECO:0000313" key="15">
    <source>
        <dbReference type="Proteomes" id="UP001148786"/>
    </source>
</evidence>
<dbReference type="Proteomes" id="UP001148786">
    <property type="component" value="Unassembled WGS sequence"/>
</dbReference>
<evidence type="ECO:0000256" key="6">
    <source>
        <dbReference type="ARBA" id="ARBA00023015"/>
    </source>
</evidence>
<evidence type="ECO:0000256" key="5">
    <source>
        <dbReference type="ARBA" id="ARBA00022833"/>
    </source>
</evidence>
<feature type="compositionally biased region" description="Acidic residues" evidence="12">
    <location>
        <begin position="226"/>
        <end position="246"/>
    </location>
</feature>
<feature type="compositionally biased region" description="Polar residues" evidence="12">
    <location>
        <begin position="1"/>
        <end position="10"/>
    </location>
</feature>
<dbReference type="CDD" id="cd15505">
    <property type="entry name" value="PHD_ING"/>
    <property type="match status" value="1"/>
</dbReference>
<feature type="binding site" evidence="10">
    <location>
        <position position="298"/>
    </location>
    <ligand>
        <name>Zn(2+)</name>
        <dbReference type="ChEBI" id="CHEBI:29105"/>
        <label>2</label>
    </ligand>
</feature>
<dbReference type="InterPro" id="IPR001965">
    <property type="entry name" value="Znf_PHD"/>
</dbReference>
<dbReference type="PANTHER" id="PTHR10333:SF103">
    <property type="entry name" value="INHIBITOR OF GROWTH PROTEIN 3"/>
    <property type="match status" value="1"/>
</dbReference>
<feature type="site" description="Histone H3K4me3 binding" evidence="9">
    <location>
        <position position="253"/>
    </location>
</feature>
<dbReference type="PROSITE" id="PS50016">
    <property type="entry name" value="ZF_PHD_2"/>
    <property type="match status" value="1"/>
</dbReference>
<feature type="compositionally biased region" description="Low complexity" evidence="12">
    <location>
        <begin position="307"/>
        <end position="320"/>
    </location>
</feature>
<feature type="region of interest" description="Disordered" evidence="12">
    <location>
        <begin position="150"/>
        <end position="246"/>
    </location>
</feature>
<organism evidence="14 15">
    <name type="scientific">Agrocybe chaxingu</name>
    <dbReference type="NCBI Taxonomy" id="84603"/>
    <lineage>
        <taxon>Eukaryota</taxon>
        <taxon>Fungi</taxon>
        <taxon>Dikarya</taxon>
        <taxon>Basidiomycota</taxon>
        <taxon>Agaricomycotina</taxon>
        <taxon>Agaricomycetes</taxon>
        <taxon>Agaricomycetidae</taxon>
        <taxon>Agaricales</taxon>
        <taxon>Agaricineae</taxon>
        <taxon>Strophariaceae</taxon>
        <taxon>Agrocybe</taxon>
    </lineage>
</organism>
<keyword evidence="15" id="KW-1185">Reference proteome</keyword>
<reference evidence="14" key="1">
    <citation type="submission" date="2022-07" db="EMBL/GenBank/DDBJ databases">
        <title>Genome Sequence of Agrocybe chaxingu.</title>
        <authorList>
            <person name="Buettner E."/>
        </authorList>
    </citation>
    <scope>NUCLEOTIDE SEQUENCE</scope>
    <source>
        <strain evidence="14">MP-N11</strain>
    </source>
</reference>
<evidence type="ECO:0000256" key="2">
    <source>
        <dbReference type="ARBA" id="ARBA00010210"/>
    </source>
</evidence>
<dbReference type="OrthoDB" id="5411773at2759"/>